<feature type="transmembrane region" description="Helical" evidence="11">
    <location>
        <begin position="375"/>
        <end position="401"/>
    </location>
</feature>
<dbReference type="Proteomes" id="UP001139502">
    <property type="component" value="Unassembled WGS sequence"/>
</dbReference>
<feature type="domain" description="PDZ" evidence="13">
    <location>
        <begin position="193"/>
        <end position="241"/>
    </location>
</feature>
<dbReference type="GO" id="GO:0016020">
    <property type="term" value="C:membrane"/>
    <property type="evidence" value="ECO:0007669"/>
    <property type="project" value="UniProtKB-SubCell"/>
</dbReference>
<gene>
    <name evidence="14" type="ORF">NBM05_03255</name>
</gene>
<evidence type="ECO:0000313" key="15">
    <source>
        <dbReference type="Proteomes" id="UP001139502"/>
    </source>
</evidence>
<evidence type="ECO:0000256" key="4">
    <source>
        <dbReference type="ARBA" id="ARBA00022670"/>
    </source>
</evidence>
<comment type="cofactor">
    <cofactor evidence="1">
        <name>Zn(2+)</name>
        <dbReference type="ChEBI" id="CHEBI:29105"/>
    </cofactor>
</comment>
<comment type="subcellular location">
    <subcellularLocation>
        <location evidence="2">Membrane</location>
        <topology evidence="2">Multi-pass membrane protein</topology>
    </subcellularLocation>
</comment>
<feature type="transmembrane region" description="Helical" evidence="11">
    <location>
        <begin position="134"/>
        <end position="160"/>
    </location>
</feature>
<dbReference type="Gene3D" id="2.30.42.10">
    <property type="match status" value="1"/>
</dbReference>
<name>A0A9X2HG34_9MICC</name>
<dbReference type="EMBL" id="JANAFB010000005">
    <property type="protein sequence ID" value="MCP3425071.1"/>
    <property type="molecule type" value="Genomic_DNA"/>
</dbReference>
<dbReference type="InterPro" id="IPR008915">
    <property type="entry name" value="Peptidase_M50"/>
</dbReference>
<reference evidence="14" key="1">
    <citation type="submission" date="2022-06" db="EMBL/GenBank/DDBJ databases">
        <title>Rothia sp. isolated from sandalwood seedling.</title>
        <authorList>
            <person name="Tuikhar N."/>
            <person name="Kirdat K."/>
            <person name="Thorat V."/>
            <person name="Swetha P."/>
            <person name="Padma S."/>
            <person name="Sundararaj R."/>
            <person name="Yadav A."/>
        </authorList>
    </citation>
    <scope>NUCLEOTIDE SEQUENCE</scope>
    <source>
        <strain evidence="14">AR01</strain>
    </source>
</reference>
<evidence type="ECO:0000256" key="11">
    <source>
        <dbReference type="SAM" id="Phobius"/>
    </source>
</evidence>
<keyword evidence="15" id="KW-1185">Reference proteome</keyword>
<organism evidence="14 15">
    <name type="scientific">Rothia santali</name>
    <dbReference type="NCBI Taxonomy" id="2949643"/>
    <lineage>
        <taxon>Bacteria</taxon>
        <taxon>Bacillati</taxon>
        <taxon>Actinomycetota</taxon>
        <taxon>Actinomycetes</taxon>
        <taxon>Micrococcales</taxon>
        <taxon>Micrococcaceae</taxon>
        <taxon>Rothia</taxon>
    </lineage>
</organism>
<keyword evidence="4 14" id="KW-0645">Protease</keyword>
<keyword evidence="9" id="KW-0482">Metalloprotease</keyword>
<keyword evidence="8 11" id="KW-1133">Transmembrane helix</keyword>
<evidence type="ECO:0000313" key="14">
    <source>
        <dbReference type="EMBL" id="MCP3425071.1"/>
    </source>
</evidence>
<dbReference type="GO" id="GO:0004222">
    <property type="term" value="F:metalloendopeptidase activity"/>
    <property type="evidence" value="ECO:0007669"/>
    <property type="project" value="InterPro"/>
</dbReference>
<dbReference type="Pfam" id="PF17820">
    <property type="entry name" value="PDZ_6"/>
    <property type="match status" value="1"/>
</dbReference>
<evidence type="ECO:0000256" key="3">
    <source>
        <dbReference type="ARBA" id="ARBA00007931"/>
    </source>
</evidence>
<dbReference type="Pfam" id="PF02163">
    <property type="entry name" value="Peptidase_M50"/>
    <property type="match status" value="1"/>
</dbReference>
<evidence type="ECO:0000256" key="10">
    <source>
        <dbReference type="ARBA" id="ARBA00023136"/>
    </source>
</evidence>
<keyword evidence="10 11" id="KW-0472">Membrane</keyword>
<evidence type="ECO:0000256" key="2">
    <source>
        <dbReference type="ARBA" id="ARBA00004141"/>
    </source>
</evidence>
<evidence type="ECO:0000256" key="5">
    <source>
        <dbReference type="ARBA" id="ARBA00022692"/>
    </source>
</evidence>
<dbReference type="AlphaFoldDB" id="A0A9X2HG34"/>
<sequence>MDLLQLFTGSWPLFLLGILVMAVGIALSIALHEVGHLIPAKLFGVRVTQYMVGFGRTVFSRRRGETEYGIKAIPLGGYISMIGMYPPSKGGTATADSTGLFQQLAAETRSVEEGRLLPGDEDRQFYRLPIHRRIVIMLGGPLMNLLIGIVCLSVVVTGFGTAQPSTTVASVSQCVQKVQAGQEDAAQQCGPGDPQSPALAAGLEPGDRIVSFDGQAVGSWEQLNGLIRDGGDRRVPVVVERDGAEVALSIEPIVTERPVLDASGLPVLDDAGQYETVPVGFIGVGPTQELVPGSITEVPAVVGQTFGQIVGVIVKLPVRLWEVGAALFTDQERPADSPMSVVGVGRVAGELTATDRIPTDAKVASLISVLGTLNFSLFMFNLLPLLPLDGGHVAGALWEGLRRAWARLRRRADPGPFDPVRMLPLTYGVAAAFIGMTVLLIAADIFDPVRVF</sequence>
<feature type="domain" description="Peptidase M50" evidence="12">
    <location>
        <begin position="21"/>
        <end position="404"/>
    </location>
</feature>
<dbReference type="GO" id="GO:0006508">
    <property type="term" value="P:proteolysis"/>
    <property type="evidence" value="ECO:0007669"/>
    <property type="project" value="UniProtKB-KW"/>
</dbReference>
<evidence type="ECO:0000256" key="9">
    <source>
        <dbReference type="ARBA" id="ARBA00023049"/>
    </source>
</evidence>
<dbReference type="InterPro" id="IPR041489">
    <property type="entry name" value="PDZ_6"/>
</dbReference>
<dbReference type="PANTHER" id="PTHR42837:SF2">
    <property type="entry name" value="MEMBRANE METALLOPROTEASE ARASP2, CHLOROPLASTIC-RELATED"/>
    <property type="match status" value="1"/>
</dbReference>
<evidence type="ECO:0000256" key="7">
    <source>
        <dbReference type="ARBA" id="ARBA00022833"/>
    </source>
</evidence>
<dbReference type="SUPFAM" id="SSF50156">
    <property type="entry name" value="PDZ domain-like"/>
    <property type="match status" value="1"/>
</dbReference>
<evidence type="ECO:0000256" key="1">
    <source>
        <dbReference type="ARBA" id="ARBA00001947"/>
    </source>
</evidence>
<feature type="transmembrane region" description="Helical" evidence="11">
    <location>
        <begin position="12"/>
        <end position="31"/>
    </location>
</feature>
<evidence type="ECO:0000256" key="8">
    <source>
        <dbReference type="ARBA" id="ARBA00022989"/>
    </source>
</evidence>
<keyword evidence="6" id="KW-0378">Hydrolase</keyword>
<dbReference type="InterPro" id="IPR036034">
    <property type="entry name" value="PDZ_sf"/>
</dbReference>
<keyword evidence="7" id="KW-0862">Zinc</keyword>
<comment type="similarity">
    <text evidence="3">Belongs to the peptidase M50B family.</text>
</comment>
<dbReference type="PANTHER" id="PTHR42837">
    <property type="entry name" value="REGULATOR OF SIGMA-E PROTEASE RSEP"/>
    <property type="match status" value="1"/>
</dbReference>
<protein>
    <submittedName>
        <fullName evidence="14">Site-2 protease family protein</fullName>
    </submittedName>
</protein>
<comment type="caution">
    <text evidence="14">The sequence shown here is derived from an EMBL/GenBank/DDBJ whole genome shotgun (WGS) entry which is preliminary data.</text>
</comment>
<keyword evidence="5 11" id="KW-0812">Transmembrane</keyword>
<evidence type="ECO:0000256" key="6">
    <source>
        <dbReference type="ARBA" id="ARBA00022801"/>
    </source>
</evidence>
<proteinExistence type="inferred from homology"/>
<dbReference type="InterPro" id="IPR004387">
    <property type="entry name" value="Pept_M50_Zn"/>
</dbReference>
<dbReference type="RefSeq" id="WP_254165086.1">
    <property type="nucleotide sequence ID" value="NZ_JANAFB010000005.1"/>
</dbReference>
<evidence type="ECO:0000259" key="12">
    <source>
        <dbReference type="Pfam" id="PF02163"/>
    </source>
</evidence>
<dbReference type="CDD" id="cd06163">
    <property type="entry name" value="S2P-M50_PDZ_RseP-like"/>
    <property type="match status" value="1"/>
</dbReference>
<feature type="transmembrane region" description="Helical" evidence="11">
    <location>
        <begin position="422"/>
        <end position="443"/>
    </location>
</feature>
<evidence type="ECO:0000259" key="13">
    <source>
        <dbReference type="Pfam" id="PF17820"/>
    </source>
</evidence>
<accession>A0A9X2HG34</accession>